<dbReference type="SUPFAM" id="SSF55424">
    <property type="entry name" value="FAD/NAD-linked reductases, dimerisation (C-terminal) domain"/>
    <property type="match status" value="1"/>
</dbReference>
<dbReference type="PRINTS" id="PR00469">
    <property type="entry name" value="PNDRDTASEII"/>
</dbReference>
<protein>
    <submittedName>
        <fullName evidence="6">FAD-dependent oxidoreductase</fullName>
    </submittedName>
</protein>
<evidence type="ECO:0000256" key="1">
    <source>
        <dbReference type="ARBA" id="ARBA00001974"/>
    </source>
</evidence>
<dbReference type="SUPFAM" id="SSF51905">
    <property type="entry name" value="FAD/NAD(P)-binding domain"/>
    <property type="match status" value="2"/>
</dbReference>
<reference evidence="6" key="1">
    <citation type="submission" date="2022-10" db="EMBL/GenBank/DDBJ databases">
        <title>The complete genomes of actinobacterial strains from the NBC collection.</title>
        <authorList>
            <person name="Joergensen T.S."/>
            <person name="Alvarez Arevalo M."/>
            <person name="Sterndorff E.B."/>
            <person name="Faurdal D."/>
            <person name="Vuksanovic O."/>
            <person name="Mourched A.-S."/>
            <person name="Charusanti P."/>
            <person name="Shaw S."/>
            <person name="Blin K."/>
            <person name="Weber T."/>
        </authorList>
    </citation>
    <scope>NUCLEOTIDE SEQUENCE</scope>
    <source>
        <strain evidence="6">NBC_01482</strain>
    </source>
</reference>
<keyword evidence="7" id="KW-1185">Reference proteome</keyword>
<dbReference type="InterPro" id="IPR050446">
    <property type="entry name" value="FAD-oxidoreductase/Apoptosis"/>
</dbReference>
<dbReference type="InterPro" id="IPR036188">
    <property type="entry name" value="FAD/NAD-bd_sf"/>
</dbReference>
<evidence type="ECO:0000313" key="7">
    <source>
        <dbReference type="Proteomes" id="UP001432062"/>
    </source>
</evidence>
<keyword evidence="2" id="KW-0285">Flavoprotein</keyword>
<organism evidence="6 7">
    <name type="scientific">Nocardia vinacea</name>
    <dbReference type="NCBI Taxonomy" id="96468"/>
    <lineage>
        <taxon>Bacteria</taxon>
        <taxon>Bacillati</taxon>
        <taxon>Actinomycetota</taxon>
        <taxon>Actinomycetes</taxon>
        <taxon>Mycobacteriales</taxon>
        <taxon>Nocardiaceae</taxon>
        <taxon>Nocardia</taxon>
    </lineage>
</organism>
<gene>
    <name evidence="6" type="ORF">OG563_47385</name>
</gene>
<sequence>MTGLRRIVVVGASQAGCATAAALRRFGFDGTITVLGEERHAPYTRPPLSKGVLTGSESDDSVYLSTNDDIELVTAVAAVELDPHGRRVQLDDGDSIGYDGLVIASGARARRLSGRDVDEVTLRTLDDAVALRQRLSAASDVAVAGGGFLGMELASSAAHLGKRVTVVDQVTPLSGRLGSLLSDMCLTAAAETGVKILISSKGVEIAENGARRLQTTEGTALAEADIVITAVGDIPNTEWLRTSQLPLADGVVVDSNCQVAPRIVAAGDVVSLPGRDGRRTRSPHWSNALSQATIAAATLLGREPDARLGDSPPFFWTQVFDLRIRLAGQLPPAGEPVVLDGSIADRHALLAWPPVTPAARFGTAAAVNYPISAPKLTKLAQNPPNR</sequence>
<dbReference type="Proteomes" id="UP001432062">
    <property type="component" value="Chromosome"/>
</dbReference>
<evidence type="ECO:0000259" key="5">
    <source>
        <dbReference type="Pfam" id="PF07992"/>
    </source>
</evidence>
<accession>A0ABZ1YTG2</accession>
<keyword evidence="4" id="KW-0560">Oxidoreductase</keyword>
<dbReference type="Gene3D" id="3.50.50.60">
    <property type="entry name" value="FAD/NAD(P)-binding domain"/>
    <property type="match status" value="2"/>
</dbReference>
<feature type="domain" description="FAD/NAD(P)-binding" evidence="5">
    <location>
        <begin position="6"/>
        <end position="292"/>
    </location>
</feature>
<dbReference type="PANTHER" id="PTHR43557:SF2">
    <property type="entry name" value="RIESKE DOMAIN-CONTAINING PROTEIN-RELATED"/>
    <property type="match status" value="1"/>
</dbReference>
<dbReference type="EMBL" id="CP109441">
    <property type="protein sequence ID" value="WUV46575.1"/>
    <property type="molecule type" value="Genomic_DNA"/>
</dbReference>
<dbReference type="PRINTS" id="PR00368">
    <property type="entry name" value="FADPNR"/>
</dbReference>
<dbReference type="Pfam" id="PF07992">
    <property type="entry name" value="Pyr_redox_2"/>
    <property type="match status" value="1"/>
</dbReference>
<proteinExistence type="predicted"/>
<dbReference type="InterPro" id="IPR023753">
    <property type="entry name" value="FAD/NAD-binding_dom"/>
</dbReference>
<evidence type="ECO:0000313" key="6">
    <source>
        <dbReference type="EMBL" id="WUV46575.1"/>
    </source>
</evidence>
<name>A0ABZ1YTG2_9NOCA</name>
<dbReference type="InterPro" id="IPR016156">
    <property type="entry name" value="FAD/NAD-linked_Rdtase_dimer_sf"/>
</dbReference>
<evidence type="ECO:0000256" key="2">
    <source>
        <dbReference type="ARBA" id="ARBA00022630"/>
    </source>
</evidence>
<evidence type="ECO:0000256" key="3">
    <source>
        <dbReference type="ARBA" id="ARBA00022827"/>
    </source>
</evidence>
<dbReference type="RefSeq" id="WP_329410415.1">
    <property type="nucleotide sequence ID" value="NZ_CP109441.1"/>
</dbReference>
<keyword evidence="3" id="KW-0274">FAD</keyword>
<dbReference type="PANTHER" id="PTHR43557">
    <property type="entry name" value="APOPTOSIS-INDUCING FACTOR 1"/>
    <property type="match status" value="1"/>
</dbReference>
<evidence type="ECO:0000256" key="4">
    <source>
        <dbReference type="ARBA" id="ARBA00023002"/>
    </source>
</evidence>
<comment type="cofactor">
    <cofactor evidence="1">
        <name>FAD</name>
        <dbReference type="ChEBI" id="CHEBI:57692"/>
    </cofactor>
</comment>